<name>A0A0F7L8F0_9VIRU</name>
<accession>A0A0F7L8F0</accession>
<reference evidence="1" key="1">
    <citation type="journal article" date="2015" name="Front. Microbiol.">
        <title>Combining genomic sequencing methods to explore viral diversity and reveal potential virus-host interactions.</title>
        <authorList>
            <person name="Chow C.E."/>
            <person name="Winget D.M."/>
            <person name="White R.A.III."/>
            <person name="Hallam S.J."/>
            <person name="Suttle C.A."/>
        </authorList>
    </citation>
    <scope>NUCLEOTIDE SEQUENCE</scope>
    <source>
        <strain evidence="1">Oxic1_6</strain>
    </source>
</reference>
<sequence length="135" mass="14528">MIMHSLTIVSTAPFPGPSSVACKSLYPESWRQGVEGGLGARDLSTTERRESLSALKQIPRWGCAIVRAGDVMSEIDIEVTTVAKMSTSTLLSAVWGYWSDNGNERLADIEEVRVVAPNGDVVVIRADSFTVVSDG</sequence>
<reference evidence="1" key="2">
    <citation type="submission" date="2015-03" db="EMBL/GenBank/DDBJ databases">
        <authorList>
            <person name="Chow C.-E.T."/>
            <person name="Winget D.M."/>
            <person name="White R.A.III."/>
            <person name="Hallam S.J."/>
            <person name="Suttle C.A."/>
        </authorList>
    </citation>
    <scope>NUCLEOTIDE SEQUENCE</scope>
    <source>
        <strain evidence="1">Oxic1_6</strain>
    </source>
</reference>
<proteinExistence type="predicted"/>
<dbReference type="EMBL" id="KR029601">
    <property type="protein sequence ID" value="AKH48205.1"/>
    <property type="molecule type" value="Genomic_DNA"/>
</dbReference>
<protein>
    <submittedName>
        <fullName evidence="1">Uncharacterized protein</fullName>
    </submittedName>
</protein>
<evidence type="ECO:0000313" key="1">
    <source>
        <dbReference type="EMBL" id="AKH48205.1"/>
    </source>
</evidence>
<organism evidence="1">
    <name type="scientific">uncultured marine virus</name>
    <dbReference type="NCBI Taxonomy" id="186617"/>
    <lineage>
        <taxon>Viruses</taxon>
        <taxon>environmental samples</taxon>
    </lineage>
</organism>